<dbReference type="GO" id="GO:0016787">
    <property type="term" value="F:hydrolase activity"/>
    <property type="evidence" value="ECO:0007669"/>
    <property type="project" value="UniProtKB-UniRule"/>
</dbReference>
<accession>A0A8J7W1Q0</accession>
<keyword evidence="5" id="KW-1185">Reference proteome</keyword>
<dbReference type="RefSeq" id="WP_227017413.1">
    <property type="nucleotide sequence ID" value="NZ_JAGSND010000002.1"/>
</dbReference>
<name>A0A8J7W1Q0_9FIRM</name>
<comment type="similarity">
    <text evidence="1 2">Belongs to the metallophosphoesterase superfamily. YfcE family.</text>
</comment>
<dbReference type="Proteomes" id="UP000675664">
    <property type="component" value="Unassembled WGS sequence"/>
</dbReference>
<dbReference type="Pfam" id="PF12850">
    <property type="entry name" value="Metallophos_2"/>
    <property type="match status" value="1"/>
</dbReference>
<dbReference type="PANTHER" id="PTHR11124">
    <property type="entry name" value="VACUOLAR SORTING PROTEIN VPS29"/>
    <property type="match status" value="1"/>
</dbReference>
<protein>
    <recommendedName>
        <fullName evidence="2">Phosphoesterase</fullName>
        <ecNumber evidence="2">3.1.4.-</ecNumber>
    </recommendedName>
</protein>
<keyword evidence="2" id="KW-0479">Metal-binding</keyword>
<organism evidence="4 5">
    <name type="scientific">Sinanaerobacter chloroacetimidivorans</name>
    <dbReference type="NCBI Taxonomy" id="2818044"/>
    <lineage>
        <taxon>Bacteria</taxon>
        <taxon>Bacillati</taxon>
        <taxon>Bacillota</taxon>
        <taxon>Clostridia</taxon>
        <taxon>Peptostreptococcales</taxon>
        <taxon>Anaerovoracaceae</taxon>
        <taxon>Sinanaerobacter</taxon>
    </lineage>
</organism>
<feature type="domain" description="Calcineurin-like phosphoesterase" evidence="3">
    <location>
        <begin position="1"/>
        <end position="147"/>
    </location>
</feature>
<dbReference type="InterPro" id="IPR029052">
    <property type="entry name" value="Metallo-depent_PP-like"/>
</dbReference>
<dbReference type="EMBL" id="JAGSND010000002">
    <property type="protein sequence ID" value="MBR0597290.1"/>
    <property type="molecule type" value="Genomic_DNA"/>
</dbReference>
<dbReference type="NCBIfam" id="TIGR00040">
    <property type="entry name" value="yfcE"/>
    <property type="match status" value="1"/>
</dbReference>
<dbReference type="InterPro" id="IPR024654">
    <property type="entry name" value="Calcineurin-like_PHP_lpxH"/>
</dbReference>
<comment type="cofactor">
    <cofactor evidence="2">
        <name>a divalent metal cation</name>
        <dbReference type="ChEBI" id="CHEBI:60240"/>
    </cofactor>
</comment>
<evidence type="ECO:0000259" key="3">
    <source>
        <dbReference type="Pfam" id="PF12850"/>
    </source>
</evidence>
<sequence length="180" mass="20098">MKLFVISDTHGNIDQAVEIYKKLKDIDLIIHLGDYGKDAKNLENRLGVSVLSVKGNMDGAFSQDGYRILDTVFGKIFLAHGHMENVKQNLQTLLYKAESMGCKAAFFGHTHVPLFEDVEGMYLLNPGSLTLPTGGRKGSYAVVTLSEEGIEAFIGYEEIQQKRKTEYGFLSNLLNQSDRF</sequence>
<reference evidence="4" key="2">
    <citation type="submission" date="2021-04" db="EMBL/GenBank/DDBJ databases">
        <authorList>
            <person name="Liu J."/>
        </authorList>
    </citation>
    <scope>NUCLEOTIDE SEQUENCE</scope>
    <source>
        <strain evidence="4">BAD-6</strain>
    </source>
</reference>
<dbReference type="EC" id="3.1.4.-" evidence="2"/>
<dbReference type="InterPro" id="IPR000979">
    <property type="entry name" value="Phosphodiesterase_MJ0936/Vps29"/>
</dbReference>
<dbReference type="GO" id="GO:0046872">
    <property type="term" value="F:metal ion binding"/>
    <property type="evidence" value="ECO:0007669"/>
    <property type="project" value="UniProtKB-KW"/>
</dbReference>
<comment type="caution">
    <text evidence="4">The sequence shown here is derived from an EMBL/GenBank/DDBJ whole genome shotgun (WGS) entry which is preliminary data.</text>
</comment>
<proteinExistence type="inferred from homology"/>
<evidence type="ECO:0000256" key="2">
    <source>
        <dbReference type="RuleBase" id="RU362039"/>
    </source>
</evidence>
<dbReference type="Gene3D" id="3.60.21.10">
    <property type="match status" value="1"/>
</dbReference>
<evidence type="ECO:0000313" key="5">
    <source>
        <dbReference type="Proteomes" id="UP000675664"/>
    </source>
</evidence>
<reference evidence="4" key="1">
    <citation type="submission" date="2021-04" db="EMBL/GenBank/DDBJ databases">
        <title>Sinoanaerobacter chloroacetimidivorans sp. nov., an obligate anaerobic bacterium isolated from anaerobic sludge.</title>
        <authorList>
            <person name="Bao Y."/>
        </authorList>
    </citation>
    <scope>NUCLEOTIDE SEQUENCE</scope>
    <source>
        <strain evidence="4">BAD-6</strain>
    </source>
</reference>
<dbReference type="SUPFAM" id="SSF56300">
    <property type="entry name" value="Metallo-dependent phosphatases"/>
    <property type="match status" value="1"/>
</dbReference>
<gene>
    <name evidence="4" type="ORF">KCX82_05365</name>
</gene>
<evidence type="ECO:0000313" key="4">
    <source>
        <dbReference type="EMBL" id="MBR0597290.1"/>
    </source>
</evidence>
<evidence type="ECO:0000256" key="1">
    <source>
        <dbReference type="ARBA" id="ARBA00008950"/>
    </source>
</evidence>
<dbReference type="AlphaFoldDB" id="A0A8J7W1Q0"/>